<name>A0ABD0M8S0_9CAEN</name>
<accession>A0ABD0M8S0</accession>
<evidence type="ECO:0000313" key="1">
    <source>
        <dbReference type="EMBL" id="KAK7507771.1"/>
    </source>
</evidence>
<dbReference type="EMBL" id="JACVVK020000003">
    <property type="protein sequence ID" value="KAK7507771.1"/>
    <property type="molecule type" value="Genomic_DNA"/>
</dbReference>
<gene>
    <name evidence="1" type="ORF">BaRGS_00000736</name>
</gene>
<proteinExistence type="predicted"/>
<evidence type="ECO:0000313" key="2">
    <source>
        <dbReference type="Proteomes" id="UP001519460"/>
    </source>
</evidence>
<comment type="caution">
    <text evidence="1">The sequence shown here is derived from an EMBL/GenBank/DDBJ whole genome shotgun (WGS) entry which is preliminary data.</text>
</comment>
<sequence length="101" mass="11218">MKKKATKKSSSLAVIPHSSFLSAQQNDQRFNRFIVSYSETHKRLLLLPIFGDLSGCQGFAPDKVRVLLCCRAVDIATVLCLEKSRGPRIRACPVCLILELA</sequence>
<reference evidence="1 2" key="1">
    <citation type="journal article" date="2023" name="Sci. Data">
        <title>Genome assembly of the Korean intertidal mud-creeper Batillaria attramentaria.</title>
        <authorList>
            <person name="Patra A.K."/>
            <person name="Ho P.T."/>
            <person name="Jun S."/>
            <person name="Lee S.J."/>
            <person name="Kim Y."/>
            <person name="Won Y.J."/>
        </authorList>
    </citation>
    <scope>NUCLEOTIDE SEQUENCE [LARGE SCALE GENOMIC DNA]</scope>
    <source>
        <strain evidence="1">Wonlab-2016</strain>
    </source>
</reference>
<protein>
    <submittedName>
        <fullName evidence="1">Uncharacterized protein</fullName>
    </submittedName>
</protein>
<dbReference type="AlphaFoldDB" id="A0ABD0M8S0"/>
<dbReference type="Proteomes" id="UP001519460">
    <property type="component" value="Unassembled WGS sequence"/>
</dbReference>
<organism evidence="1 2">
    <name type="scientific">Batillaria attramentaria</name>
    <dbReference type="NCBI Taxonomy" id="370345"/>
    <lineage>
        <taxon>Eukaryota</taxon>
        <taxon>Metazoa</taxon>
        <taxon>Spiralia</taxon>
        <taxon>Lophotrochozoa</taxon>
        <taxon>Mollusca</taxon>
        <taxon>Gastropoda</taxon>
        <taxon>Caenogastropoda</taxon>
        <taxon>Sorbeoconcha</taxon>
        <taxon>Cerithioidea</taxon>
        <taxon>Batillariidae</taxon>
        <taxon>Batillaria</taxon>
    </lineage>
</organism>
<keyword evidence="2" id="KW-1185">Reference proteome</keyword>